<name>A0A139WQ15_9CYAN</name>
<dbReference type="InterPro" id="IPR036397">
    <property type="entry name" value="RNaseH_sf"/>
</dbReference>
<proteinExistence type="predicted"/>
<dbReference type="GO" id="GO:0015074">
    <property type="term" value="P:DNA integration"/>
    <property type="evidence" value="ECO:0007669"/>
    <property type="project" value="InterPro"/>
</dbReference>
<accession>A0A139WQ15</accession>
<dbReference type="InterPro" id="IPR012337">
    <property type="entry name" value="RNaseH-like_sf"/>
</dbReference>
<protein>
    <recommendedName>
        <fullName evidence="1">Integrase catalytic domain-containing protein</fullName>
    </recommendedName>
</protein>
<dbReference type="PROSITE" id="PS50994">
    <property type="entry name" value="INTEGRASE"/>
    <property type="match status" value="1"/>
</dbReference>
<dbReference type="SUPFAM" id="SSF53098">
    <property type="entry name" value="Ribonuclease H-like"/>
    <property type="match status" value="1"/>
</dbReference>
<dbReference type="GO" id="GO:0003676">
    <property type="term" value="F:nucleic acid binding"/>
    <property type="evidence" value="ECO:0007669"/>
    <property type="project" value="InterPro"/>
</dbReference>
<dbReference type="EMBL" id="ANNX02000078">
    <property type="protein sequence ID" value="KYC34517.1"/>
    <property type="molecule type" value="Genomic_DNA"/>
</dbReference>
<gene>
    <name evidence="2" type="ORF">WA1_50780</name>
</gene>
<evidence type="ECO:0000259" key="1">
    <source>
        <dbReference type="PROSITE" id="PS50994"/>
    </source>
</evidence>
<sequence>MLSVNQIICWHSDNKLDRVIYIDWLDCYIVTIDINNSKAQPIIHRSQEIESAIDGEQASLLNSELYAKYLITDSELSTIQCQYRDNAWKAVSLIINYGSSIFEPHERSRVIKEVSELCGRSEPTIRKDLRRYWQGGQIKNALIPRFDSRRGQELSNPISSYLPQILNSLYKYAFSILISLKENIFWSNENFKEFALAYKILTISHHPKRGRPSFLSYAVGKKLGINITIEIREKFRKGIKLFYENRQKMPLTKAYQKTLEKFFNKGYKLSDGILVPNLLLAEELPSFDQFKYWYEKDYDMNKKLIAREGQIKYNLVHRAVLGNSTQMAFGPGALFQIDCTIADLYLVSKINRNWIIGRPTLYLVIDVFSRLIVGFAVTLEPPNWLGAMLALENTITDKVEFCKKWGIEITEYEWPSHHLPAEIIADRGEFKSYKANNLSDSLGIEINNTPPYRADFKGIIERSFRYFNDEIIHWLPGSVKHLPSRGERDYRLDGVLTTDAFRKLMILFILDHNNENLLI</sequence>
<organism evidence="2 3">
    <name type="scientific">Scytonema hofmannii PCC 7110</name>
    <dbReference type="NCBI Taxonomy" id="128403"/>
    <lineage>
        <taxon>Bacteria</taxon>
        <taxon>Bacillati</taxon>
        <taxon>Cyanobacteriota</taxon>
        <taxon>Cyanophyceae</taxon>
        <taxon>Nostocales</taxon>
        <taxon>Scytonemataceae</taxon>
        <taxon>Scytonema</taxon>
    </lineage>
</organism>
<dbReference type="InterPro" id="IPR001584">
    <property type="entry name" value="Integrase_cat-core"/>
</dbReference>
<dbReference type="RefSeq" id="WP_026134391.1">
    <property type="nucleotide sequence ID" value="NZ_KQ976356.1"/>
</dbReference>
<dbReference type="Proteomes" id="UP000076925">
    <property type="component" value="Unassembled WGS sequence"/>
</dbReference>
<dbReference type="STRING" id="128403.WA1_50780"/>
<keyword evidence="3" id="KW-1185">Reference proteome</keyword>
<dbReference type="OrthoDB" id="501284at2"/>
<evidence type="ECO:0000313" key="3">
    <source>
        <dbReference type="Proteomes" id="UP000076925"/>
    </source>
</evidence>
<evidence type="ECO:0000313" key="2">
    <source>
        <dbReference type="EMBL" id="KYC34517.1"/>
    </source>
</evidence>
<reference evidence="2 3" key="1">
    <citation type="journal article" date="2013" name="Genome Biol. Evol.">
        <title>Genomes of Stigonematalean cyanobacteria (subsection V) and the evolution of oxygenic photosynthesis from prokaryotes to plastids.</title>
        <authorList>
            <person name="Dagan T."/>
            <person name="Roettger M."/>
            <person name="Stucken K."/>
            <person name="Landan G."/>
            <person name="Koch R."/>
            <person name="Major P."/>
            <person name="Gould S.B."/>
            <person name="Goremykin V.V."/>
            <person name="Rippka R."/>
            <person name="Tandeau de Marsac N."/>
            <person name="Gugger M."/>
            <person name="Lockhart P.J."/>
            <person name="Allen J.F."/>
            <person name="Brune I."/>
            <person name="Maus I."/>
            <person name="Puhler A."/>
            <person name="Martin W.F."/>
        </authorList>
    </citation>
    <scope>NUCLEOTIDE SEQUENCE [LARGE SCALE GENOMIC DNA]</scope>
    <source>
        <strain evidence="2 3">PCC 7110</strain>
    </source>
</reference>
<comment type="caution">
    <text evidence="2">The sequence shown here is derived from an EMBL/GenBank/DDBJ whole genome shotgun (WGS) entry which is preliminary data.</text>
</comment>
<feature type="domain" description="Integrase catalytic" evidence="1">
    <location>
        <begin position="327"/>
        <end position="519"/>
    </location>
</feature>
<dbReference type="AlphaFoldDB" id="A0A139WQ15"/>
<dbReference type="Gene3D" id="3.30.420.10">
    <property type="entry name" value="Ribonuclease H-like superfamily/Ribonuclease H"/>
    <property type="match status" value="1"/>
</dbReference>